<dbReference type="InterPro" id="IPR041920">
    <property type="entry name" value="ROS/MUCR_sf"/>
</dbReference>
<evidence type="ECO:0000313" key="3">
    <source>
        <dbReference type="Proteomes" id="UP000293550"/>
    </source>
</evidence>
<dbReference type="GO" id="GO:0008270">
    <property type="term" value="F:zinc ion binding"/>
    <property type="evidence" value="ECO:0007669"/>
    <property type="project" value="InterPro"/>
</dbReference>
<dbReference type="AlphaFoldDB" id="A0A4Q7DJ65"/>
<comment type="similarity">
    <text evidence="1">Belongs to the ros/MucR family.</text>
</comment>
<name>A0A4Q7DJ65_9PROT</name>
<comment type="caution">
    <text evidence="2">The sequence shown here is derived from an EMBL/GenBank/DDBJ whole genome shotgun (WGS) entry which is preliminary data.</text>
</comment>
<dbReference type="Gene3D" id="1.10.10.1550">
    <property type="entry name" value="ROS/MUCR transcriptional regulator protein"/>
    <property type="match status" value="1"/>
</dbReference>
<evidence type="ECO:0000256" key="1">
    <source>
        <dbReference type="ARBA" id="ARBA00007031"/>
    </source>
</evidence>
<protein>
    <submittedName>
        <fullName evidence="2">MucR family transcriptional regulator</fullName>
    </submittedName>
</protein>
<dbReference type="Pfam" id="PF05443">
    <property type="entry name" value="ROS_MUCR"/>
    <property type="match status" value="1"/>
</dbReference>
<dbReference type="RefSeq" id="WP_130153488.1">
    <property type="nucleotide sequence ID" value="NZ_SCFB01000004.1"/>
</dbReference>
<keyword evidence="3" id="KW-1185">Reference proteome</keyword>
<reference evidence="2 3" key="1">
    <citation type="submission" date="2018-10" db="EMBL/GenBank/DDBJ databases">
        <title>An updated phylogeny of the Alphaproteobacteria reveals that the parasitic Rickettsiales and Holosporales have independent origins.</title>
        <authorList>
            <person name="Munoz-Gomez S.A."/>
            <person name="Hess S."/>
            <person name="Burger G."/>
            <person name="Lang B.F."/>
            <person name="Susko E."/>
            <person name="Slamovits C.H."/>
            <person name="Roger A.J."/>
        </authorList>
    </citation>
    <scope>NUCLEOTIDE SEQUENCE [LARGE SCALE GENOMIC DNA]</scope>
    <source>
        <strain evidence="2">HOLO01</strain>
    </source>
</reference>
<dbReference type="GO" id="GO:0006355">
    <property type="term" value="P:regulation of DNA-templated transcription"/>
    <property type="evidence" value="ECO:0007669"/>
    <property type="project" value="InterPro"/>
</dbReference>
<dbReference type="InterPro" id="IPR008807">
    <property type="entry name" value="ROS_MUCR"/>
</dbReference>
<sequence length="154" mass="17364">MSEVLTHQELLNYTVQIAAAYVTNHATSLEDISDVISKTYQTLNKLNKDPNGFQSKTPQNPAVPISESVTDDYIVCLEDGKKLQMLKRHLNTVYKMSLDQYREKWGLGADYPMVSPNYAKRRSQIAKNTGLGVNGRRRAFKVVSQNDNGQKQIA</sequence>
<organism evidence="2 3">
    <name type="scientific">Candidatus Finniella inopinata</name>
    <dbReference type="NCBI Taxonomy" id="1696036"/>
    <lineage>
        <taxon>Bacteria</taxon>
        <taxon>Pseudomonadati</taxon>
        <taxon>Pseudomonadota</taxon>
        <taxon>Alphaproteobacteria</taxon>
        <taxon>Holosporales</taxon>
        <taxon>Candidatus Paracaedibacteraceae</taxon>
        <taxon>Candidatus Finniella</taxon>
    </lineage>
</organism>
<dbReference type="OrthoDB" id="9809693at2"/>
<dbReference type="GO" id="GO:0003677">
    <property type="term" value="F:DNA binding"/>
    <property type="evidence" value="ECO:0007669"/>
    <property type="project" value="InterPro"/>
</dbReference>
<dbReference type="Proteomes" id="UP000293550">
    <property type="component" value="Unassembled WGS sequence"/>
</dbReference>
<accession>A0A4Q7DJ65</accession>
<dbReference type="EMBL" id="SCFB01000004">
    <property type="protein sequence ID" value="RZI46380.1"/>
    <property type="molecule type" value="Genomic_DNA"/>
</dbReference>
<gene>
    <name evidence="2" type="ORF">EQU50_01970</name>
</gene>
<proteinExistence type="inferred from homology"/>
<evidence type="ECO:0000313" key="2">
    <source>
        <dbReference type="EMBL" id="RZI46380.1"/>
    </source>
</evidence>